<feature type="domain" description="Calcineurin-like phosphoesterase" evidence="10">
    <location>
        <begin position="4"/>
        <end position="141"/>
    </location>
</feature>
<keyword evidence="6" id="KW-0653">Protein transport</keyword>
<comment type="similarity">
    <text evidence="1 7">Belongs to the VPS29 family.</text>
</comment>
<dbReference type="CDD" id="cd07394">
    <property type="entry name" value="MPP_Vps29"/>
    <property type="match status" value="1"/>
</dbReference>
<protein>
    <recommendedName>
        <fullName evidence="2 7">Vacuolar protein sorting-associated protein 29</fullName>
    </recommendedName>
</protein>
<dbReference type="GO" id="GO:0030904">
    <property type="term" value="C:retromer complex"/>
    <property type="evidence" value="ECO:0007669"/>
    <property type="project" value="InterPro"/>
</dbReference>
<dbReference type="InterPro" id="IPR029052">
    <property type="entry name" value="Metallo-depent_PP-like"/>
</dbReference>
<organism evidence="11">
    <name type="scientific">Ganoderma boninense</name>
    <dbReference type="NCBI Taxonomy" id="34458"/>
    <lineage>
        <taxon>Eukaryota</taxon>
        <taxon>Fungi</taxon>
        <taxon>Dikarya</taxon>
        <taxon>Basidiomycota</taxon>
        <taxon>Agaricomycotina</taxon>
        <taxon>Agaricomycetes</taxon>
        <taxon>Polyporales</taxon>
        <taxon>Polyporaceae</taxon>
        <taxon>Ganoderma</taxon>
    </lineage>
</organism>
<proteinExistence type="inferred from homology"/>
<keyword evidence="9" id="KW-1133">Transmembrane helix</keyword>
<evidence type="ECO:0000256" key="7">
    <source>
        <dbReference type="RuleBase" id="RU362040"/>
    </source>
</evidence>
<dbReference type="GO" id="GO:0015031">
    <property type="term" value="P:protein transport"/>
    <property type="evidence" value="ECO:0007669"/>
    <property type="project" value="UniProtKB-KW"/>
</dbReference>
<dbReference type="GO" id="GO:0042147">
    <property type="term" value="P:retrograde transport, endosome to Golgi"/>
    <property type="evidence" value="ECO:0007669"/>
    <property type="project" value="InterPro"/>
</dbReference>
<evidence type="ECO:0000259" key="10">
    <source>
        <dbReference type="Pfam" id="PF12850"/>
    </source>
</evidence>
<evidence type="ECO:0000256" key="2">
    <source>
        <dbReference type="ARBA" id="ARBA00017767"/>
    </source>
</evidence>
<reference evidence="11" key="1">
    <citation type="submission" date="2019-10" db="EMBL/GenBank/DDBJ databases">
        <authorList>
            <person name="Nor Muhammad N."/>
        </authorList>
    </citation>
    <scope>NUCLEOTIDE SEQUENCE</scope>
</reference>
<dbReference type="InterPro" id="IPR024654">
    <property type="entry name" value="Calcineurin-like_PHP_lpxH"/>
</dbReference>
<keyword evidence="9" id="KW-0812">Transmembrane</keyword>
<keyword evidence="4" id="KW-0479">Metal-binding</keyword>
<keyword evidence="5" id="KW-0378">Hydrolase</keyword>
<evidence type="ECO:0000313" key="11">
    <source>
        <dbReference type="EMBL" id="VWO96400.1"/>
    </source>
</evidence>
<dbReference type="AlphaFoldDB" id="A0A5K1JXF7"/>
<keyword evidence="3" id="KW-0813">Transport</keyword>
<sequence>MVLVLVIGDLHIPHRIHDLPLKFKKLLVPGKIQQILCTGNVCDRETYEYLRTVSPDVHVVRGDYDESSFPLSVTVAHSPIRIGVIHGHQCVPTGDLDSLNAIARQLDVDVLVSGHTHTFQAVEYDNRFFVNPGSATGAWIGSYNGCVPFALPDDARPDLVTFLPSMFLFLFLFLFLAASDMTPSFALMDIQGPVVVTYVYQLIEGEVRVEKIEYRKEPEPVREAPRPTAMPQSIPSSPGPQHVQSVW</sequence>
<dbReference type="Pfam" id="PF12850">
    <property type="entry name" value="Metallophos_2"/>
    <property type="match status" value="1"/>
</dbReference>
<gene>
    <name evidence="11" type="primary">I1RD63</name>
</gene>
<accession>A0A5K1JXF7</accession>
<dbReference type="SUPFAM" id="SSF56300">
    <property type="entry name" value="Metallo-dependent phosphatases"/>
    <property type="match status" value="1"/>
</dbReference>
<name>A0A5K1JXF7_9APHY</name>
<dbReference type="GO" id="GO:0046872">
    <property type="term" value="F:metal ion binding"/>
    <property type="evidence" value="ECO:0007669"/>
    <property type="project" value="UniProtKB-KW"/>
</dbReference>
<dbReference type="InterPro" id="IPR000979">
    <property type="entry name" value="Phosphodiesterase_MJ0936/Vps29"/>
</dbReference>
<feature type="region of interest" description="Disordered" evidence="8">
    <location>
        <begin position="217"/>
        <end position="247"/>
    </location>
</feature>
<keyword evidence="9" id="KW-0472">Membrane</keyword>
<evidence type="ECO:0000256" key="4">
    <source>
        <dbReference type="ARBA" id="ARBA00022723"/>
    </source>
</evidence>
<evidence type="ECO:0000256" key="8">
    <source>
        <dbReference type="SAM" id="MobiDB-lite"/>
    </source>
</evidence>
<feature type="transmembrane region" description="Helical" evidence="9">
    <location>
        <begin position="159"/>
        <end position="178"/>
    </location>
</feature>
<dbReference type="GO" id="GO:0016787">
    <property type="term" value="F:hydrolase activity"/>
    <property type="evidence" value="ECO:0007669"/>
    <property type="project" value="UniProtKB-KW"/>
</dbReference>
<dbReference type="InterPro" id="IPR020935">
    <property type="entry name" value="PdiEstase_YfcE_CS"/>
</dbReference>
<dbReference type="EMBL" id="LR725605">
    <property type="protein sequence ID" value="VWO96400.1"/>
    <property type="molecule type" value="Genomic_DNA"/>
</dbReference>
<dbReference type="Gene3D" id="3.60.21.10">
    <property type="match status" value="2"/>
</dbReference>
<dbReference type="GO" id="GO:0005829">
    <property type="term" value="C:cytosol"/>
    <property type="evidence" value="ECO:0007669"/>
    <property type="project" value="GOC"/>
</dbReference>
<evidence type="ECO:0000256" key="5">
    <source>
        <dbReference type="ARBA" id="ARBA00022801"/>
    </source>
</evidence>
<evidence type="ECO:0000256" key="1">
    <source>
        <dbReference type="ARBA" id="ARBA00005945"/>
    </source>
</evidence>
<evidence type="ECO:0000256" key="9">
    <source>
        <dbReference type="SAM" id="Phobius"/>
    </source>
</evidence>
<evidence type="ECO:0000256" key="6">
    <source>
        <dbReference type="ARBA" id="ARBA00022927"/>
    </source>
</evidence>
<dbReference type="InterPro" id="IPR028661">
    <property type="entry name" value="Vps29"/>
</dbReference>
<evidence type="ECO:0000256" key="3">
    <source>
        <dbReference type="ARBA" id="ARBA00022448"/>
    </source>
</evidence>
<dbReference type="PROSITE" id="PS01269">
    <property type="entry name" value="UPF0025"/>
    <property type="match status" value="1"/>
</dbReference>
<dbReference type="PANTHER" id="PTHR11124">
    <property type="entry name" value="VACUOLAR SORTING PROTEIN VPS29"/>
    <property type="match status" value="1"/>
</dbReference>
<dbReference type="NCBIfam" id="TIGR00040">
    <property type="entry name" value="yfcE"/>
    <property type="match status" value="1"/>
</dbReference>